<proteinExistence type="predicted"/>
<dbReference type="GO" id="GO:0005783">
    <property type="term" value="C:endoplasmic reticulum"/>
    <property type="evidence" value="ECO:0007669"/>
    <property type="project" value="TreeGrafter"/>
</dbReference>
<dbReference type="PANTHER" id="PTHR10983:SF70">
    <property type="entry name" value="PROTEIN MUM3"/>
    <property type="match status" value="1"/>
</dbReference>
<dbReference type="VEuPathDB" id="FungiDB:CJI97_004229"/>
<protein>
    <recommendedName>
        <fullName evidence="4">Phospholipid/glycerol acyltransferase domain-containing protein</fullName>
    </recommendedName>
</protein>
<evidence type="ECO:0000313" key="3">
    <source>
        <dbReference type="Proteomes" id="UP000037122"/>
    </source>
</evidence>
<evidence type="ECO:0000256" key="1">
    <source>
        <dbReference type="SAM" id="Phobius"/>
    </source>
</evidence>
<gene>
    <name evidence="2" type="ORF">QG37_04144</name>
</gene>
<sequence>MAMEIVQHLGFFFEPHPTVESSLYKLRGLVTLWLLFNLVCWYHYVSFCMSLVAIFLPDLAAYTKRLTANFLWRVCIFLSELNRVTIECTGDEIDPFSAVLLANHQLLADYVVVAALAHKSRKDASGKKLIQREATPQVNFFTWFTLSRAPSVKTLINMLRCNENWELQLQQSDRLFRRVCASSAPEWVVLFPEVNIWTEETAYLQSIHSRRYFLPRMTLVLYPRFSSLYNTVWLLKKERAFTKIPKFTNLYDLLIVHSKPVTLLELFSCKGGHKVVVNVKQRSFQKVPLRRPKLEKWLESCWVEKNKQIRGMKNTLKT</sequence>
<dbReference type="GO" id="GO:0016746">
    <property type="term" value="F:acyltransferase activity"/>
    <property type="evidence" value="ECO:0007669"/>
    <property type="project" value="TreeGrafter"/>
</dbReference>
<keyword evidence="1" id="KW-0812">Transmembrane</keyword>
<dbReference type="VEuPathDB" id="FungiDB:CJJ09_005254"/>
<organism evidence="2 3">
    <name type="scientific">Candidozyma auris</name>
    <name type="common">Yeast</name>
    <name type="synonym">Candida auris</name>
    <dbReference type="NCBI Taxonomy" id="498019"/>
    <lineage>
        <taxon>Eukaryota</taxon>
        <taxon>Fungi</taxon>
        <taxon>Dikarya</taxon>
        <taxon>Ascomycota</taxon>
        <taxon>Saccharomycotina</taxon>
        <taxon>Pichiomycetes</taxon>
        <taxon>Metschnikowiaceae</taxon>
        <taxon>Candidozyma</taxon>
    </lineage>
</organism>
<accession>A0A0L0NY12</accession>
<evidence type="ECO:0000313" key="2">
    <source>
        <dbReference type="EMBL" id="KND99081.1"/>
    </source>
</evidence>
<feature type="transmembrane region" description="Helical" evidence="1">
    <location>
        <begin position="32"/>
        <end position="56"/>
    </location>
</feature>
<reference evidence="3" key="1">
    <citation type="journal article" date="2015" name="BMC Genomics">
        <title>Draft genome of a commonly misdiagnosed multidrug resistant pathogen Candida auris.</title>
        <authorList>
            <person name="Chatterjee S."/>
            <person name="Alampalli S.V."/>
            <person name="Nageshan R.K."/>
            <person name="Chettiar S.T."/>
            <person name="Joshi S."/>
            <person name="Tatu U.S."/>
        </authorList>
    </citation>
    <scope>NUCLEOTIDE SEQUENCE [LARGE SCALE GENOMIC DNA]</scope>
    <source>
        <strain evidence="3">6684</strain>
    </source>
</reference>
<evidence type="ECO:0008006" key="4">
    <source>
        <dbReference type="Google" id="ProtNLM"/>
    </source>
</evidence>
<dbReference type="EMBL" id="LGST01000027">
    <property type="protein sequence ID" value="KND99081.1"/>
    <property type="molecule type" value="Genomic_DNA"/>
</dbReference>
<keyword evidence="1" id="KW-1133">Transmembrane helix</keyword>
<dbReference type="GO" id="GO:0036149">
    <property type="term" value="P:phosphatidylinositol acyl-chain remodeling"/>
    <property type="evidence" value="ECO:0007669"/>
    <property type="project" value="TreeGrafter"/>
</dbReference>
<comment type="caution">
    <text evidence="2">The sequence shown here is derived from an EMBL/GenBank/DDBJ whole genome shotgun (WGS) entry which is preliminary data.</text>
</comment>
<dbReference type="PANTHER" id="PTHR10983">
    <property type="entry name" value="1-ACYLGLYCEROL-3-PHOSPHATE ACYLTRANSFERASE-RELATED"/>
    <property type="match status" value="1"/>
</dbReference>
<dbReference type="VEuPathDB" id="FungiDB:B9J08_004165"/>
<name>A0A0L0NY12_CANAR</name>
<keyword evidence="1" id="KW-0472">Membrane</keyword>
<dbReference type="VEuPathDB" id="FungiDB:QG37_04144"/>
<dbReference type="VEuPathDB" id="FungiDB:CJI96_0005193"/>
<dbReference type="Proteomes" id="UP000037122">
    <property type="component" value="Unassembled WGS sequence"/>
</dbReference>
<dbReference type="VEuPathDB" id="FungiDB:CJJ07_002461"/>
<dbReference type="AlphaFoldDB" id="A0A0L0NY12"/>